<feature type="region of interest" description="Disordered" evidence="1">
    <location>
        <begin position="90"/>
        <end position="133"/>
    </location>
</feature>
<evidence type="ECO:0000313" key="3">
    <source>
        <dbReference type="Proteomes" id="UP000887229"/>
    </source>
</evidence>
<dbReference type="OrthoDB" id="340681at2759"/>
<feature type="compositionally biased region" description="Gly residues" evidence="1">
    <location>
        <begin position="106"/>
        <end position="116"/>
    </location>
</feature>
<dbReference type="RefSeq" id="XP_046115860.1">
    <property type="nucleotide sequence ID" value="XM_046263950.1"/>
</dbReference>
<keyword evidence="3" id="KW-1185">Reference proteome</keyword>
<name>A0A9P7ZHC4_9HYPO</name>
<dbReference type="GeneID" id="70294853"/>
<reference evidence="2" key="1">
    <citation type="journal article" date="2021" name="IMA Fungus">
        <title>Genomic characterization of three marine fungi, including Emericellopsis atlantica sp. nov. with signatures of a generalist lifestyle and marine biomass degradation.</title>
        <authorList>
            <person name="Hagestad O.C."/>
            <person name="Hou L."/>
            <person name="Andersen J.H."/>
            <person name="Hansen E.H."/>
            <person name="Altermark B."/>
            <person name="Li C."/>
            <person name="Kuhnert E."/>
            <person name="Cox R.J."/>
            <person name="Crous P.W."/>
            <person name="Spatafora J.W."/>
            <person name="Lail K."/>
            <person name="Amirebrahimi M."/>
            <person name="Lipzen A."/>
            <person name="Pangilinan J."/>
            <person name="Andreopoulos W."/>
            <person name="Hayes R.D."/>
            <person name="Ng V."/>
            <person name="Grigoriev I.V."/>
            <person name="Jackson S.A."/>
            <person name="Sutton T.D.S."/>
            <person name="Dobson A.D.W."/>
            <person name="Rama T."/>
        </authorList>
    </citation>
    <scope>NUCLEOTIDE SEQUENCE</scope>
    <source>
        <strain evidence="2">TS7</strain>
    </source>
</reference>
<feature type="compositionally biased region" description="Basic and acidic residues" evidence="1">
    <location>
        <begin position="319"/>
        <end position="341"/>
    </location>
</feature>
<evidence type="ECO:0000256" key="1">
    <source>
        <dbReference type="SAM" id="MobiDB-lite"/>
    </source>
</evidence>
<sequence>MAKPVDFAKMDVDPPQDEEDDPITATYPVFLNPALPAGRRLLVLQQPNRTDSQHPRAPPTELRLKSHAGMVEVDVPLSSDPVVYDREKGQRWGRSLHQSTQMKSGGSHGLAGGFGFGAVQQKQGGRKKQEDEDNDLMMDWNEAVRQGKALTTQTLGGQYPDTNEVQYMVGVFQGQNLHITPVSSLVHLRPQLHHIDATTHLEKRAAGEASATGGAGGAGAGAAGAAGGAKAIHMTIKTTTDGEAATTETMADRLRAVQSEPWRKLRYTDENEEAAWDMYNESLFLQNPASGEPPADGDEAEAVDKGKKKEGAAEDDEGEAKKAAIPEGSKLAEHVPHFSTKWGDKELLEAISGIKKQEQDEPVETLKPEVKKPVVPKASEPAAEPARPRATRTRGGAAAVAGARRGGRPKA</sequence>
<feature type="compositionally biased region" description="Basic and acidic residues" evidence="1">
    <location>
        <begin position="355"/>
        <end position="372"/>
    </location>
</feature>
<feature type="compositionally biased region" description="Basic and acidic residues" evidence="1">
    <location>
        <begin position="302"/>
        <end position="312"/>
    </location>
</feature>
<keyword evidence="2" id="KW-0804">Transcription</keyword>
<dbReference type="Pfam" id="PF04801">
    <property type="entry name" value="RPC5"/>
    <property type="match status" value="1"/>
</dbReference>
<feature type="compositionally biased region" description="Low complexity" evidence="1">
    <location>
        <begin position="373"/>
        <end position="385"/>
    </location>
</feature>
<feature type="compositionally biased region" description="Basic and acidic residues" evidence="1">
    <location>
        <begin position="1"/>
        <end position="12"/>
    </location>
</feature>
<protein>
    <submittedName>
        <fullName evidence="2">DNA-directed RNA polymerase III complex subunit Rpc37</fullName>
    </submittedName>
</protein>
<dbReference type="PANTHER" id="PTHR12069">
    <property type="entry name" value="DNA-DIRECTED RNA POLYMERASES III 80 KDA POLYPEPTIDE RNA POLYMERASE III SUBUNIT 5"/>
    <property type="match status" value="1"/>
</dbReference>
<keyword evidence="2" id="KW-0240">DNA-directed RNA polymerase</keyword>
<dbReference type="PANTHER" id="PTHR12069:SF0">
    <property type="entry name" value="DNA-DIRECTED RNA POLYMERASE III SUBUNIT RPC5"/>
    <property type="match status" value="1"/>
</dbReference>
<comment type="caution">
    <text evidence="2">The sequence shown here is derived from an EMBL/GenBank/DDBJ whole genome shotgun (WGS) entry which is preliminary data.</text>
</comment>
<dbReference type="EMBL" id="MU251265">
    <property type="protein sequence ID" value="KAG9251936.1"/>
    <property type="molecule type" value="Genomic_DNA"/>
</dbReference>
<dbReference type="GO" id="GO:0042797">
    <property type="term" value="P:tRNA transcription by RNA polymerase III"/>
    <property type="evidence" value="ECO:0007669"/>
    <property type="project" value="TreeGrafter"/>
</dbReference>
<feature type="compositionally biased region" description="Low complexity" evidence="1">
    <location>
        <begin position="393"/>
        <end position="403"/>
    </location>
</feature>
<proteinExistence type="predicted"/>
<feature type="region of interest" description="Disordered" evidence="1">
    <location>
        <begin position="285"/>
        <end position="341"/>
    </location>
</feature>
<evidence type="ECO:0000313" key="2">
    <source>
        <dbReference type="EMBL" id="KAG9251936.1"/>
    </source>
</evidence>
<feature type="region of interest" description="Disordered" evidence="1">
    <location>
        <begin position="1"/>
        <end position="23"/>
    </location>
</feature>
<dbReference type="GO" id="GO:0005666">
    <property type="term" value="C:RNA polymerase III complex"/>
    <property type="evidence" value="ECO:0007669"/>
    <property type="project" value="TreeGrafter"/>
</dbReference>
<feature type="region of interest" description="Disordered" evidence="1">
    <location>
        <begin position="353"/>
        <end position="411"/>
    </location>
</feature>
<accession>A0A9P7ZHC4</accession>
<dbReference type="AlphaFoldDB" id="A0A9P7ZHC4"/>
<gene>
    <name evidence="2" type="ORF">F5Z01DRAFT_662454</name>
</gene>
<dbReference type="InterPro" id="IPR006886">
    <property type="entry name" value="RNA_pol_III_Rpc5"/>
</dbReference>
<dbReference type="Proteomes" id="UP000887229">
    <property type="component" value="Unassembled WGS sequence"/>
</dbReference>
<organism evidence="2 3">
    <name type="scientific">Emericellopsis atlantica</name>
    <dbReference type="NCBI Taxonomy" id="2614577"/>
    <lineage>
        <taxon>Eukaryota</taxon>
        <taxon>Fungi</taxon>
        <taxon>Dikarya</taxon>
        <taxon>Ascomycota</taxon>
        <taxon>Pezizomycotina</taxon>
        <taxon>Sordariomycetes</taxon>
        <taxon>Hypocreomycetidae</taxon>
        <taxon>Hypocreales</taxon>
        <taxon>Bionectriaceae</taxon>
        <taxon>Emericellopsis</taxon>
    </lineage>
</organism>